<dbReference type="SMART" id="SM00406">
    <property type="entry name" value="IGv"/>
    <property type="match status" value="1"/>
</dbReference>
<dbReference type="SUPFAM" id="SSF48726">
    <property type="entry name" value="Immunoglobulin"/>
    <property type="match status" value="2"/>
</dbReference>
<protein>
    <submittedName>
        <fullName evidence="13">Butyrophilin subfamily 1 member A1-like protein</fullName>
    </submittedName>
</protein>
<dbReference type="InterPro" id="IPR003877">
    <property type="entry name" value="SPRY_dom"/>
</dbReference>
<dbReference type="InterPro" id="IPR013320">
    <property type="entry name" value="ConA-like_dom_sf"/>
</dbReference>
<keyword evidence="3" id="KW-0812">Transmembrane</keyword>
<dbReference type="InterPro" id="IPR032777">
    <property type="entry name" value="DUF4515"/>
</dbReference>
<evidence type="ECO:0000256" key="2">
    <source>
        <dbReference type="ARBA" id="ARBA00007591"/>
    </source>
</evidence>
<feature type="domain" description="B30.2/SPRY" evidence="11">
    <location>
        <begin position="416"/>
        <end position="611"/>
    </location>
</feature>
<dbReference type="PROSITE" id="PS50835">
    <property type="entry name" value="IG_LIKE"/>
    <property type="match status" value="2"/>
</dbReference>
<keyword evidence="5" id="KW-1133">Transmembrane helix</keyword>
<comment type="caution">
    <text evidence="13">The sequence shown here is derived from an EMBL/GenBank/DDBJ whole genome shotgun (WGS) entry which is preliminary data.</text>
</comment>
<keyword evidence="9" id="KW-0393">Immunoglobulin domain</keyword>
<evidence type="ECO:0000256" key="3">
    <source>
        <dbReference type="ARBA" id="ARBA00022692"/>
    </source>
</evidence>
<evidence type="ECO:0000259" key="12">
    <source>
        <dbReference type="PROSITE" id="PS50835"/>
    </source>
</evidence>
<dbReference type="GO" id="GO:1903037">
    <property type="term" value="P:regulation of leukocyte cell-cell adhesion"/>
    <property type="evidence" value="ECO:0007669"/>
    <property type="project" value="UniProtKB-ARBA"/>
</dbReference>
<dbReference type="InterPro" id="IPR053896">
    <property type="entry name" value="BTN3A2-like_Ig-C"/>
</dbReference>
<name>A0A498MP01_LABRO</name>
<dbReference type="Pfam" id="PF00622">
    <property type="entry name" value="SPRY"/>
    <property type="match status" value="1"/>
</dbReference>
<dbReference type="GO" id="GO:0050863">
    <property type="term" value="P:regulation of T cell activation"/>
    <property type="evidence" value="ECO:0007669"/>
    <property type="project" value="UniProtKB-ARBA"/>
</dbReference>
<dbReference type="Pfam" id="PF14988">
    <property type="entry name" value="DUF4515"/>
    <property type="match status" value="1"/>
</dbReference>
<dbReference type="Pfam" id="PF13765">
    <property type="entry name" value="PRY"/>
    <property type="match status" value="1"/>
</dbReference>
<feature type="region of interest" description="Disordered" evidence="10">
    <location>
        <begin position="1"/>
        <end position="52"/>
    </location>
</feature>
<gene>
    <name evidence="13" type="ORF">ROHU_024112</name>
</gene>
<accession>A0A498MP01</accession>
<keyword evidence="14" id="KW-1185">Reference proteome</keyword>
<dbReference type="Pfam" id="PF22705">
    <property type="entry name" value="C2-set_3"/>
    <property type="match status" value="1"/>
</dbReference>
<dbReference type="InterPro" id="IPR043136">
    <property type="entry name" value="B30.2/SPRY_sf"/>
</dbReference>
<dbReference type="SMART" id="SM00589">
    <property type="entry name" value="PRY"/>
    <property type="match status" value="1"/>
</dbReference>
<dbReference type="SMART" id="SM00449">
    <property type="entry name" value="SPRY"/>
    <property type="match status" value="1"/>
</dbReference>
<evidence type="ECO:0000256" key="10">
    <source>
        <dbReference type="SAM" id="MobiDB-lite"/>
    </source>
</evidence>
<dbReference type="AlphaFoldDB" id="A0A498MP01"/>
<dbReference type="Pfam" id="PF07686">
    <property type="entry name" value="V-set"/>
    <property type="match status" value="1"/>
</dbReference>
<organism evidence="13 14">
    <name type="scientific">Labeo rohita</name>
    <name type="common">Indian major carp</name>
    <name type="synonym">Cyprinus rohita</name>
    <dbReference type="NCBI Taxonomy" id="84645"/>
    <lineage>
        <taxon>Eukaryota</taxon>
        <taxon>Metazoa</taxon>
        <taxon>Chordata</taxon>
        <taxon>Craniata</taxon>
        <taxon>Vertebrata</taxon>
        <taxon>Euteleostomi</taxon>
        <taxon>Actinopterygii</taxon>
        <taxon>Neopterygii</taxon>
        <taxon>Teleostei</taxon>
        <taxon>Ostariophysi</taxon>
        <taxon>Cypriniformes</taxon>
        <taxon>Cyprinidae</taxon>
        <taxon>Labeoninae</taxon>
        <taxon>Labeonini</taxon>
        <taxon>Labeo</taxon>
    </lineage>
</organism>
<evidence type="ECO:0000256" key="9">
    <source>
        <dbReference type="ARBA" id="ARBA00023319"/>
    </source>
</evidence>
<evidence type="ECO:0000256" key="6">
    <source>
        <dbReference type="ARBA" id="ARBA00023136"/>
    </source>
</evidence>
<keyword evidence="6" id="KW-0472">Membrane</keyword>
<keyword evidence="4" id="KW-0732">Signal</keyword>
<reference evidence="13 14" key="1">
    <citation type="submission" date="2018-03" db="EMBL/GenBank/DDBJ databases">
        <title>Draft genome sequence of Rohu Carp (Labeo rohita).</title>
        <authorList>
            <person name="Das P."/>
            <person name="Kushwaha B."/>
            <person name="Joshi C.G."/>
            <person name="Kumar D."/>
            <person name="Nagpure N.S."/>
            <person name="Sahoo L."/>
            <person name="Das S.P."/>
            <person name="Bit A."/>
            <person name="Patnaik S."/>
            <person name="Meher P.K."/>
            <person name="Jayasankar P."/>
            <person name="Koringa P.G."/>
            <person name="Patel N.V."/>
            <person name="Hinsu A.T."/>
            <person name="Kumar R."/>
            <person name="Pandey M."/>
            <person name="Agarwal S."/>
            <person name="Srivastava S."/>
            <person name="Singh M."/>
            <person name="Iquebal M.A."/>
            <person name="Jaiswal S."/>
            <person name="Angadi U.B."/>
            <person name="Kumar N."/>
            <person name="Raza M."/>
            <person name="Shah T.M."/>
            <person name="Rai A."/>
            <person name="Jena J.K."/>
        </authorList>
    </citation>
    <scope>NUCLEOTIDE SEQUENCE [LARGE SCALE GENOMIC DNA]</scope>
    <source>
        <strain evidence="13">DASCIFA01</strain>
        <tissue evidence="13">Testis</tissue>
    </source>
</reference>
<dbReference type="Proteomes" id="UP000290572">
    <property type="component" value="Unassembled WGS sequence"/>
</dbReference>
<comment type="subcellular location">
    <subcellularLocation>
        <location evidence="1">Membrane</location>
        <topology evidence="1">Single-pass type I membrane protein</topology>
    </subcellularLocation>
</comment>
<dbReference type="FunFam" id="2.60.40.10:FF:000142">
    <property type="entry name" value="V-set domain-containing T-cell activation inhibitor 1"/>
    <property type="match status" value="1"/>
</dbReference>
<feature type="domain" description="Ig-like" evidence="12">
    <location>
        <begin position="242"/>
        <end position="340"/>
    </location>
</feature>
<keyword evidence="8" id="KW-0325">Glycoprotein</keyword>
<evidence type="ECO:0000259" key="11">
    <source>
        <dbReference type="PROSITE" id="PS50188"/>
    </source>
</evidence>
<evidence type="ECO:0000313" key="13">
    <source>
        <dbReference type="EMBL" id="RXN21533.1"/>
    </source>
</evidence>
<dbReference type="PRINTS" id="PR01407">
    <property type="entry name" value="BUTYPHLNCDUF"/>
</dbReference>
<evidence type="ECO:0000256" key="1">
    <source>
        <dbReference type="ARBA" id="ARBA00004479"/>
    </source>
</evidence>
<dbReference type="FunFam" id="2.60.120.920:FF:000004">
    <property type="entry name" value="Butyrophilin subfamily 1 member A1"/>
    <property type="match status" value="1"/>
</dbReference>
<dbReference type="InterPro" id="IPR003879">
    <property type="entry name" value="Butyrophylin_SPRY"/>
</dbReference>
<dbReference type="GO" id="GO:0016020">
    <property type="term" value="C:membrane"/>
    <property type="evidence" value="ECO:0007669"/>
    <property type="project" value="UniProtKB-SubCell"/>
</dbReference>
<dbReference type="EMBL" id="QBIY01012612">
    <property type="protein sequence ID" value="RXN21533.1"/>
    <property type="molecule type" value="Genomic_DNA"/>
</dbReference>
<dbReference type="InterPro" id="IPR050143">
    <property type="entry name" value="TRIM/RBCC"/>
</dbReference>
<evidence type="ECO:0000313" key="14">
    <source>
        <dbReference type="Proteomes" id="UP000290572"/>
    </source>
</evidence>
<dbReference type="Gene3D" id="2.60.120.920">
    <property type="match status" value="1"/>
</dbReference>
<dbReference type="SUPFAM" id="SSF49899">
    <property type="entry name" value="Concanavalin A-like lectins/glucanases"/>
    <property type="match status" value="1"/>
</dbReference>
<sequence length="615" mass="70465">MKKSELESQQDAGVSAESAEQDESQRQMLLHRERKENEFLQKEIAQSRMESKEYMSYMSKGAEKRQNSIVTLSDQSHKELKELQGQRQSMQDKHDEQTNELQTEILQTENQLALLNREIADLKEVKTLKQQQSCRITELEEELTTMQCNHSESLVAQKAEFIKKKQSCEQQAKDTVQALTISANKKEVIASLLNTVYRRQISCFFAGMKLVAVTLMFCAITDLRSEMYNVVGPAQPLFAFIGEDVILPCSIKPNTSAVNMRVEWFRLDRQDSVLYLYENRENKITKQDQYFRGRTALFPEELQNGNASLKLSSVQVADNGVYKCFIESSSWYDDITINVSVGAIGTHPLITVEEFDYSGGLHLLCECEGWNPEPELQWLDNKGDTLISDSTETHKDAKGYNVKHRITVHNRETKYHCRVKLRHHMLQTDIIVSTDVTLDPDTAHQYLILSEDGKQVRRGEKKQNVPDNPERFDKCGNVLGKQAFSSGRFYFEVLVKGKTDWDIGVARKSITRKGKITLSPQNGYWTLRLRNGNQYSACAGPTVSLSLKVKPQKVGVFVDYDEGLVSFYNLESRSHIYSFSEQWFTEDLYPFLNPCTNIKRKYSAPLIISPVNVNE</sequence>
<dbReference type="CDD" id="cd13733">
    <property type="entry name" value="SPRY_PRY_C-I_1"/>
    <property type="match status" value="1"/>
</dbReference>
<evidence type="ECO:0000256" key="5">
    <source>
        <dbReference type="ARBA" id="ARBA00022989"/>
    </source>
</evidence>
<dbReference type="InterPro" id="IPR007110">
    <property type="entry name" value="Ig-like_dom"/>
</dbReference>
<evidence type="ECO:0000256" key="8">
    <source>
        <dbReference type="ARBA" id="ARBA00023180"/>
    </source>
</evidence>
<evidence type="ECO:0000256" key="4">
    <source>
        <dbReference type="ARBA" id="ARBA00022729"/>
    </source>
</evidence>
<dbReference type="Gene3D" id="2.60.40.10">
    <property type="entry name" value="Immunoglobulins"/>
    <property type="match status" value="2"/>
</dbReference>
<feature type="compositionally biased region" description="Basic and acidic residues" evidence="10">
    <location>
        <begin position="30"/>
        <end position="41"/>
    </location>
</feature>
<proteinExistence type="inferred from homology"/>
<dbReference type="PANTHER" id="PTHR24103">
    <property type="entry name" value="E3 UBIQUITIN-PROTEIN LIGASE TRIM"/>
    <property type="match status" value="1"/>
</dbReference>
<dbReference type="InterPro" id="IPR003599">
    <property type="entry name" value="Ig_sub"/>
</dbReference>
<comment type="similarity">
    <text evidence="2">Belongs to the immunoglobulin superfamily. BTN/MOG family.</text>
</comment>
<dbReference type="InterPro" id="IPR001870">
    <property type="entry name" value="B30.2/SPRY"/>
</dbReference>
<dbReference type="SMART" id="SM00409">
    <property type="entry name" value="IG"/>
    <property type="match status" value="1"/>
</dbReference>
<dbReference type="InterPro" id="IPR013106">
    <property type="entry name" value="Ig_V-set"/>
</dbReference>
<dbReference type="InterPro" id="IPR013783">
    <property type="entry name" value="Ig-like_fold"/>
</dbReference>
<dbReference type="PROSITE" id="PS50188">
    <property type="entry name" value="B302_SPRY"/>
    <property type="match status" value="1"/>
</dbReference>
<feature type="domain" description="Ig-like" evidence="12">
    <location>
        <begin position="348"/>
        <end position="433"/>
    </location>
</feature>
<dbReference type="STRING" id="84645.A0A498MP01"/>
<dbReference type="InterPro" id="IPR006574">
    <property type="entry name" value="PRY"/>
</dbReference>
<evidence type="ECO:0000256" key="7">
    <source>
        <dbReference type="ARBA" id="ARBA00023157"/>
    </source>
</evidence>
<dbReference type="InterPro" id="IPR036179">
    <property type="entry name" value="Ig-like_dom_sf"/>
</dbReference>
<keyword evidence="7" id="KW-1015">Disulfide bond</keyword>